<name>A0A0F9BX79_9ZZZZ</name>
<protein>
    <submittedName>
        <fullName evidence="1">Uncharacterized protein</fullName>
    </submittedName>
</protein>
<proteinExistence type="predicted"/>
<dbReference type="AlphaFoldDB" id="A0A0F9BX79"/>
<evidence type="ECO:0000313" key="1">
    <source>
        <dbReference type="EMBL" id="KKL26530.1"/>
    </source>
</evidence>
<sequence>MAINQQIIEIVTKFTDGASKKIREVHQRMEELGGGMQRVTNTTRTLNKETNRLRKSMSVHNEYCFRDTILAVSRRTLKLGYSFS</sequence>
<organism evidence="1">
    <name type="scientific">marine sediment metagenome</name>
    <dbReference type="NCBI Taxonomy" id="412755"/>
    <lineage>
        <taxon>unclassified sequences</taxon>
        <taxon>metagenomes</taxon>
        <taxon>ecological metagenomes</taxon>
    </lineage>
</organism>
<gene>
    <name evidence="1" type="ORF">LCGC14_2394370</name>
</gene>
<comment type="caution">
    <text evidence="1">The sequence shown here is derived from an EMBL/GenBank/DDBJ whole genome shotgun (WGS) entry which is preliminary data.</text>
</comment>
<reference evidence="1" key="1">
    <citation type="journal article" date="2015" name="Nature">
        <title>Complex archaea that bridge the gap between prokaryotes and eukaryotes.</title>
        <authorList>
            <person name="Spang A."/>
            <person name="Saw J.H."/>
            <person name="Jorgensen S.L."/>
            <person name="Zaremba-Niedzwiedzka K."/>
            <person name="Martijn J."/>
            <person name="Lind A.E."/>
            <person name="van Eijk R."/>
            <person name="Schleper C."/>
            <person name="Guy L."/>
            <person name="Ettema T.J."/>
        </authorList>
    </citation>
    <scope>NUCLEOTIDE SEQUENCE</scope>
</reference>
<accession>A0A0F9BX79</accession>
<dbReference type="EMBL" id="LAZR01035806">
    <property type="protein sequence ID" value="KKL26530.1"/>
    <property type="molecule type" value="Genomic_DNA"/>
</dbReference>